<dbReference type="PANTHER" id="PTHR42648:SF18">
    <property type="entry name" value="RETROTRANSPOSON, UNCLASSIFIED-LIKE PROTEIN"/>
    <property type="match status" value="1"/>
</dbReference>
<evidence type="ECO:0000256" key="1">
    <source>
        <dbReference type="ARBA" id="ARBA00022670"/>
    </source>
</evidence>
<dbReference type="GO" id="GO:0008233">
    <property type="term" value="F:peptidase activity"/>
    <property type="evidence" value="ECO:0007669"/>
    <property type="project" value="UniProtKB-KW"/>
</dbReference>
<accession>A0A151RM24</accession>
<evidence type="ECO:0000313" key="3">
    <source>
        <dbReference type="EMBL" id="KYP43525.1"/>
    </source>
</evidence>
<dbReference type="GO" id="GO:0003676">
    <property type="term" value="F:nucleic acid binding"/>
    <property type="evidence" value="ECO:0007669"/>
    <property type="project" value="InterPro"/>
</dbReference>
<proteinExistence type="predicted"/>
<dbReference type="Pfam" id="PF25597">
    <property type="entry name" value="SH3_retrovirus"/>
    <property type="match status" value="1"/>
</dbReference>
<dbReference type="Proteomes" id="UP000075243">
    <property type="component" value="Unassembled WGS sequence"/>
</dbReference>
<dbReference type="Gene3D" id="3.30.420.10">
    <property type="entry name" value="Ribonuclease H-like superfamily/Ribonuclease H"/>
    <property type="match status" value="1"/>
</dbReference>
<dbReference type="Gramene" id="C.cajan_34841.t">
    <property type="protein sequence ID" value="C.cajan_34841.t"/>
    <property type="gene ID" value="C.cajan_34841"/>
</dbReference>
<feature type="domain" description="Integrase catalytic" evidence="2">
    <location>
        <begin position="85"/>
        <end position="265"/>
    </location>
</feature>
<gene>
    <name evidence="3" type="ORF">KK1_035039</name>
</gene>
<protein>
    <submittedName>
        <fullName evidence="3">Retrovirus-related Pol polyprotein from transposon TNT 1-94</fullName>
    </submittedName>
</protein>
<dbReference type="PANTHER" id="PTHR42648">
    <property type="entry name" value="TRANSPOSASE, PUTATIVE-RELATED"/>
    <property type="match status" value="1"/>
</dbReference>
<evidence type="ECO:0000313" key="4">
    <source>
        <dbReference type="Proteomes" id="UP000075243"/>
    </source>
</evidence>
<dbReference type="InterPro" id="IPR001584">
    <property type="entry name" value="Integrase_cat-core"/>
</dbReference>
<dbReference type="InterPro" id="IPR012337">
    <property type="entry name" value="RNaseH-like_sf"/>
</dbReference>
<dbReference type="InterPro" id="IPR039537">
    <property type="entry name" value="Retrotran_Ty1/copia-like"/>
</dbReference>
<evidence type="ECO:0000259" key="2">
    <source>
        <dbReference type="PROSITE" id="PS50994"/>
    </source>
</evidence>
<dbReference type="GO" id="GO:0015074">
    <property type="term" value="P:DNA integration"/>
    <property type="evidence" value="ECO:0007669"/>
    <property type="project" value="InterPro"/>
</dbReference>
<dbReference type="GO" id="GO:0006508">
    <property type="term" value="P:proteolysis"/>
    <property type="evidence" value="ECO:0007669"/>
    <property type="project" value="UniProtKB-KW"/>
</dbReference>
<dbReference type="PROSITE" id="PS50994">
    <property type="entry name" value="INTEGRASE"/>
    <property type="match status" value="1"/>
</dbReference>
<name>A0A151RM24_CAJCA</name>
<dbReference type="OMA" id="NEETHEC"/>
<keyword evidence="4" id="KW-1185">Reference proteome</keyword>
<dbReference type="SUPFAM" id="SSF53098">
    <property type="entry name" value="Ribonuclease H-like"/>
    <property type="match status" value="1"/>
</dbReference>
<dbReference type="AlphaFoldDB" id="A0A151RM24"/>
<dbReference type="EMBL" id="KQ483664">
    <property type="protein sequence ID" value="KYP43525.1"/>
    <property type="molecule type" value="Genomic_DNA"/>
</dbReference>
<dbReference type="Pfam" id="PF22936">
    <property type="entry name" value="Pol_BBD"/>
    <property type="match status" value="1"/>
</dbReference>
<dbReference type="InterPro" id="IPR036397">
    <property type="entry name" value="RNaseH_sf"/>
</dbReference>
<dbReference type="InterPro" id="IPR054722">
    <property type="entry name" value="PolX-like_BBD"/>
</dbReference>
<keyword evidence="1" id="KW-0645">Protease</keyword>
<dbReference type="InterPro" id="IPR057670">
    <property type="entry name" value="SH3_retrovirus"/>
</dbReference>
<keyword evidence="1" id="KW-0378">Hydrolase</keyword>
<sequence length="367" mass="42407">MGHPPFKCWRRPDAKCIRCNQMSHEAVICKSKNQQQEEKTKVADQKEEMDQLFVATCFASSVDNESWLIDSGCTNYMTNDREIFKELNPTNITKVRIGNGDNILVKGKGTVAITSCSGTTFIPDVLLVPEIQQNLLSVLNFFLKIQIRSGWSFLEVKKSVENQSDKQIQILRSNGKEYTSENFNQFCEEIGIEHQLTTPYTPQQNGVSERRNKYILEMTRCMLHEKNLPKKFWSEAAHTVVFLQNRLLTTAVKDQTPYEAWYGHKPSLIFSKIFGCLCFTHIPIFIGYSTVSKAYKIFQPQIGSIVVSRDVHFVEDEEWKWDEAKKKIQSVTDLQFKFPASRTEEEDWQNELVDDTPTRGTRLLSYL</sequence>
<reference evidence="3" key="1">
    <citation type="journal article" date="2012" name="Nat. Biotechnol.">
        <title>Draft genome sequence of pigeonpea (Cajanus cajan), an orphan legume crop of resource-poor farmers.</title>
        <authorList>
            <person name="Varshney R.K."/>
            <person name="Chen W."/>
            <person name="Li Y."/>
            <person name="Bharti A.K."/>
            <person name="Saxena R.K."/>
            <person name="Schlueter J.A."/>
            <person name="Donoghue M.T."/>
            <person name="Azam S."/>
            <person name="Fan G."/>
            <person name="Whaley A.M."/>
            <person name="Farmer A.D."/>
            <person name="Sheridan J."/>
            <person name="Iwata A."/>
            <person name="Tuteja R."/>
            <person name="Penmetsa R.V."/>
            <person name="Wu W."/>
            <person name="Upadhyaya H.D."/>
            <person name="Yang S.P."/>
            <person name="Shah T."/>
            <person name="Saxena K.B."/>
            <person name="Michael T."/>
            <person name="McCombie W.R."/>
            <person name="Yang B."/>
            <person name="Zhang G."/>
            <person name="Yang H."/>
            <person name="Wang J."/>
            <person name="Spillane C."/>
            <person name="Cook D.R."/>
            <person name="May G.D."/>
            <person name="Xu X."/>
            <person name="Jackson S.A."/>
        </authorList>
    </citation>
    <scope>NUCLEOTIDE SEQUENCE [LARGE SCALE GENOMIC DNA]</scope>
</reference>
<organism evidence="3 4">
    <name type="scientific">Cajanus cajan</name>
    <name type="common">Pigeon pea</name>
    <name type="synonym">Cajanus indicus</name>
    <dbReference type="NCBI Taxonomy" id="3821"/>
    <lineage>
        <taxon>Eukaryota</taxon>
        <taxon>Viridiplantae</taxon>
        <taxon>Streptophyta</taxon>
        <taxon>Embryophyta</taxon>
        <taxon>Tracheophyta</taxon>
        <taxon>Spermatophyta</taxon>
        <taxon>Magnoliopsida</taxon>
        <taxon>eudicotyledons</taxon>
        <taxon>Gunneridae</taxon>
        <taxon>Pentapetalae</taxon>
        <taxon>rosids</taxon>
        <taxon>fabids</taxon>
        <taxon>Fabales</taxon>
        <taxon>Fabaceae</taxon>
        <taxon>Papilionoideae</taxon>
        <taxon>50 kb inversion clade</taxon>
        <taxon>NPAAA clade</taxon>
        <taxon>indigoferoid/millettioid clade</taxon>
        <taxon>Phaseoleae</taxon>
        <taxon>Cajanus</taxon>
    </lineage>
</organism>